<accession>A0A371GNH7</accession>
<organism evidence="1 2">
    <name type="scientific">Mucuna pruriens</name>
    <name type="common">Velvet bean</name>
    <name type="synonym">Dolichos pruriens</name>
    <dbReference type="NCBI Taxonomy" id="157652"/>
    <lineage>
        <taxon>Eukaryota</taxon>
        <taxon>Viridiplantae</taxon>
        <taxon>Streptophyta</taxon>
        <taxon>Embryophyta</taxon>
        <taxon>Tracheophyta</taxon>
        <taxon>Spermatophyta</taxon>
        <taxon>Magnoliopsida</taxon>
        <taxon>eudicotyledons</taxon>
        <taxon>Gunneridae</taxon>
        <taxon>Pentapetalae</taxon>
        <taxon>rosids</taxon>
        <taxon>fabids</taxon>
        <taxon>Fabales</taxon>
        <taxon>Fabaceae</taxon>
        <taxon>Papilionoideae</taxon>
        <taxon>50 kb inversion clade</taxon>
        <taxon>NPAAA clade</taxon>
        <taxon>indigoferoid/millettioid clade</taxon>
        <taxon>Phaseoleae</taxon>
        <taxon>Mucuna</taxon>
    </lineage>
</organism>
<reference evidence="1" key="1">
    <citation type="submission" date="2018-05" db="EMBL/GenBank/DDBJ databases">
        <title>Draft genome of Mucuna pruriens seed.</title>
        <authorList>
            <person name="Nnadi N.E."/>
            <person name="Vos R."/>
            <person name="Hasami M.H."/>
            <person name="Devisetty U.K."/>
            <person name="Aguiy J.C."/>
        </authorList>
    </citation>
    <scope>NUCLEOTIDE SEQUENCE [LARGE SCALE GENOMIC DNA]</scope>
    <source>
        <strain evidence="1">JCA_2017</strain>
    </source>
</reference>
<feature type="non-terminal residue" evidence="1">
    <location>
        <position position="1"/>
    </location>
</feature>
<comment type="caution">
    <text evidence="1">The sequence shown here is derived from an EMBL/GenBank/DDBJ whole genome shotgun (WGS) entry which is preliminary data.</text>
</comment>
<proteinExistence type="predicted"/>
<evidence type="ECO:0000313" key="1">
    <source>
        <dbReference type="EMBL" id="RDX91903.1"/>
    </source>
</evidence>
<dbReference type="OrthoDB" id="1434782at2759"/>
<protein>
    <submittedName>
        <fullName evidence="1">Uncharacterized protein</fullName>
    </submittedName>
</protein>
<sequence>MLVLYLIVAVGTELVDTYFLEKKFMTRRSSTFTQYCSVKLSSIVENLLLLSPVGVWVVSQSQLIILSDQLLIIVFVKK</sequence>
<keyword evidence="2" id="KW-1185">Reference proteome</keyword>
<dbReference type="AlphaFoldDB" id="A0A371GNH7"/>
<dbReference type="EMBL" id="QJKJ01005003">
    <property type="protein sequence ID" value="RDX91903.1"/>
    <property type="molecule type" value="Genomic_DNA"/>
</dbReference>
<evidence type="ECO:0000313" key="2">
    <source>
        <dbReference type="Proteomes" id="UP000257109"/>
    </source>
</evidence>
<gene>
    <name evidence="1" type="ORF">CR513_26035</name>
</gene>
<dbReference type="Proteomes" id="UP000257109">
    <property type="component" value="Unassembled WGS sequence"/>
</dbReference>
<name>A0A371GNH7_MUCPR</name>